<sequence length="1326" mass="152195">MEEYTEVFVWGTDANGQLGLGSKTCGKVLKSPRLCSFNILIREISCGEEHSALISHSGYVYTMGSNNDGRLGLGTRAIKQSHSPCLVEELATQKAIKIGCGWGHTVVLTEAGEAFSWGVGEYGALGNGNTENKWSPFPVNLPRNTGVFVSCGSRHTGILLSRGQRKTLCMFGAGEAGQLGTGKRERELLPITVDLPEDPIQVSCGIFQTGILSENGHVYMTGGNSYGQLGTGTKRSTSRFEKNEHLSNINITKICCNNFSAALTDKGQVYVWGTGTFGEYLIPTKMPCSSVLQDIFIGTGFGVGIDTNNNIMTWGTNSDGELGIDNGEPRSAPVMVFHLKGKNIKNVSCGGKFCIALGKDILLKKNCEKNKKVVPSLSRMKELNKEVNEVNKSYDDLRAAHNKSVDTIRVKTEKNIESTFIRRKIEDEKKAMDKNFLEKENSELSRIVEELKLKNLELNEKLLIVKEQIATVRVIFKNDAKKSEEKLKNEIERLKSHLSQEREKCCILEDELQKISDKALDNNSAVKLYQNQVREYSQEADKLRQAYADLQHIHELALENTDKDINDLKLGYEKQMSENIELKRKLEIIQSEKDTSKKNYEKALQELMSLNNLHQKTLQIHQQVSLNYSSEIEKILNEKAENEKKCLSIQQEKDNLYDNNKKANHELSMLKKNYQKLQEDKAQYMEKAEKEIEKYKKESIEQKIIIEKISKENSEQTKSIENSVKECTEQVKHFDKMIKENVEQGKMLEKAHKENIECLKIIDQLTKDNDDLTKSLDKSRKEKDEFLKLLEKNAKEKEEYFRELQNLTQDKEKYIFRIEELTQEKENYLKKFEKTYRKKEEFNKKMCDYKREIDEATRQLEKCTREKNDYSRLIESTKRANEETSKFVDKSLKENTELSKDMARKIQENEELGNKIEKFNELFTEQEGRIQALTEEIIQKNQRIEALLQKNVAKKTKINYLQQEKASQSEIVQKLKIEKENLNYTLDSMNKNIDSVTKNYNKIVEEDQKNSITRTQEIDRLCKDLSVKQQIIESLQFEKDSAFKNSEKLMQELLIINKTYESVLLENQDYKSKVQSLISEISRLKESYQESLSENQQSNQKLLNEISSLHNERNELQQFLEGKSKELSNAEQSLSKISHENSYLKTSLENLKQEVDKMHKNNLDHHLLVKEANICKNEVQTAYEAALQENMILKLQIGELEGKNRDIFSNLQKDLTQRAKDYKERTINILSVRSSNPGLVCSVISSENENRSRSPFNRLTPLQNVENRQDTEGNAAAQLLIALEKSPRGKSPQSSITPTKENVKARIATLMQSRSRLGPDLYKLNE</sequence>
<feature type="region of interest" description="Disordered" evidence="4">
    <location>
        <begin position="1284"/>
        <end position="1303"/>
    </location>
</feature>
<dbReference type="Pfam" id="PF25390">
    <property type="entry name" value="WD40_RLD"/>
    <property type="match status" value="1"/>
</dbReference>
<dbReference type="PRINTS" id="PR00633">
    <property type="entry name" value="RCCNDNSATION"/>
</dbReference>
<feature type="coiled-coil region" evidence="3">
    <location>
        <begin position="434"/>
        <end position="705"/>
    </location>
</feature>
<feature type="coiled-coil region" evidence="3">
    <location>
        <begin position="762"/>
        <end position="1006"/>
    </location>
</feature>
<feature type="coiled-coil region" evidence="3">
    <location>
        <begin position="1067"/>
        <end position="1140"/>
    </location>
</feature>
<dbReference type="PROSITE" id="PS00626">
    <property type="entry name" value="RCC1_2"/>
    <property type="match status" value="2"/>
</dbReference>
<evidence type="ECO:0000256" key="3">
    <source>
        <dbReference type="SAM" id="Coils"/>
    </source>
</evidence>
<feature type="repeat" description="RCC1" evidence="2">
    <location>
        <begin position="166"/>
        <end position="215"/>
    </location>
</feature>
<dbReference type="EMBL" id="MPUH01000562">
    <property type="protein sequence ID" value="OMJ77676.1"/>
    <property type="molecule type" value="Genomic_DNA"/>
</dbReference>
<name>A0A1R2BLN8_9CILI</name>
<dbReference type="Gene3D" id="2.130.10.30">
    <property type="entry name" value="Regulator of chromosome condensation 1/beta-lactamase-inhibitor protein II"/>
    <property type="match status" value="2"/>
</dbReference>
<evidence type="ECO:0000256" key="1">
    <source>
        <dbReference type="ARBA" id="ARBA00022737"/>
    </source>
</evidence>
<protein>
    <recommendedName>
        <fullName evidence="5">RCC1-like domain-containing protein</fullName>
    </recommendedName>
</protein>
<evidence type="ECO:0000259" key="5">
    <source>
        <dbReference type="Pfam" id="PF25390"/>
    </source>
</evidence>
<accession>A0A1R2BLN8</accession>
<feature type="repeat" description="RCC1" evidence="2">
    <location>
        <begin position="112"/>
        <end position="162"/>
    </location>
</feature>
<evidence type="ECO:0000313" key="6">
    <source>
        <dbReference type="EMBL" id="OMJ77676.1"/>
    </source>
</evidence>
<dbReference type="PANTHER" id="PTHR22872:SF2">
    <property type="entry name" value="INHIBITOR OF BRUTON TYROSINE KINASE"/>
    <property type="match status" value="1"/>
</dbReference>
<dbReference type="Proteomes" id="UP000187209">
    <property type="component" value="Unassembled WGS sequence"/>
</dbReference>
<feature type="repeat" description="RCC1" evidence="2">
    <location>
        <begin position="309"/>
        <end position="360"/>
    </location>
</feature>
<keyword evidence="3" id="KW-0175">Coiled coil</keyword>
<evidence type="ECO:0000313" key="7">
    <source>
        <dbReference type="Proteomes" id="UP000187209"/>
    </source>
</evidence>
<comment type="caution">
    <text evidence="6">The sequence shown here is derived from an EMBL/GenBank/DDBJ whole genome shotgun (WGS) entry which is preliminary data.</text>
</comment>
<dbReference type="InterPro" id="IPR000408">
    <property type="entry name" value="Reg_chr_condens"/>
</dbReference>
<feature type="repeat" description="RCC1" evidence="2">
    <location>
        <begin position="5"/>
        <end position="57"/>
    </location>
</feature>
<dbReference type="SUPFAM" id="SSF50985">
    <property type="entry name" value="RCC1/BLIP-II"/>
    <property type="match status" value="1"/>
</dbReference>
<keyword evidence="1" id="KW-0677">Repeat</keyword>
<feature type="compositionally biased region" description="Polar residues" evidence="4">
    <location>
        <begin position="1291"/>
        <end position="1300"/>
    </location>
</feature>
<evidence type="ECO:0000256" key="4">
    <source>
        <dbReference type="SAM" id="MobiDB-lite"/>
    </source>
</evidence>
<dbReference type="InterPro" id="IPR009091">
    <property type="entry name" value="RCC1/BLIP-II"/>
</dbReference>
<gene>
    <name evidence="6" type="ORF">SteCoe_22667</name>
</gene>
<keyword evidence="7" id="KW-1185">Reference proteome</keyword>
<dbReference type="OrthoDB" id="10256179at2759"/>
<evidence type="ECO:0000256" key="2">
    <source>
        <dbReference type="PROSITE-ProRule" id="PRU00235"/>
    </source>
</evidence>
<dbReference type="PANTHER" id="PTHR22872">
    <property type="entry name" value="BTK-BINDING PROTEIN-RELATED"/>
    <property type="match status" value="1"/>
</dbReference>
<dbReference type="InterPro" id="IPR058923">
    <property type="entry name" value="RCC1-like_dom"/>
</dbReference>
<dbReference type="PROSITE" id="PS50012">
    <property type="entry name" value="RCC1_3"/>
    <property type="match status" value="5"/>
</dbReference>
<dbReference type="InterPro" id="IPR051625">
    <property type="entry name" value="Signaling_Regulatory_Domain"/>
</dbReference>
<proteinExistence type="predicted"/>
<reference evidence="6 7" key="1">
    <citation type="submission" date="2016-11" db="EMBL/GenBank/DDBJ databases">
        <title>The macronuclear genome of Stentor coeruleus: a giant cell with tiny introns.</title>
        <authorList>
            <person name="Slabodnick M."/>
            <person name="Ruby J.G."/>
            <person name="Reiff S.B."/>
            <person name="Swart E.C."/>
            <person name="Gosai S."/>
            <person name="Prabakaran S."/>
            <person name="Witkowska E."/>
            <person name="Larue G.E."/>
            <person name="Fisher S."/>
            <person name="Freeman R.M."/>
            <person name="Gunawardena J."/>
            <person name="Chu W."/>
            <person name="Stover N.A."/>
            <person name="Gregory B.D."/>
            <person name="Nowacki M."/>
            <person name="Derisi J."/>
            <person name="Roy S.W."/>
            <person name="Marshall W.F."/>
            <person name="Sood P."/>
        </authorList>
    </citation>
    <scope>NUCLEOTIDE SEQUENCE [LARGE SCALE GENOMIC DNA]</scope>
    <source>
        <strain evidence="6">WM001</strain>
    </source>
</reference>
<feature type="domain" description="RCC1-like" evidence="5">
    <location>
        <begin position="6"/>
        <end position="356"/>
    </location>
</feature>
<feature type="repeat" description="RCC1" evidence="2">
    <location>
        <begin position="58"/>
        <end position="111"/>
    </location>
</feature>
<organism evidence="6 7">
    <name type="scientific">Stentor coeruleus</name>
    <dbReference type="NCBI Taxonomy" id="5963"/>
    <lineage>
        <taxon>Eukaryota</taxon>
        <taxon>Sar</taxon>
        <taxon>Alveolata</taxon>
        <taxon>Ciliophora</taxon>
        <taxon>Postciliodesmatophora</taxon>
        <taxon>Heterotrichea</taxon>
        <taxon>Heterotrichida</taxon>
        <taxon>Stentoridae</taxon>
        <taxon>Stentor</taxon>
    </lineage>
</organism>